<protein>
    <submittedName>
        <fullName evidence="2">LAGLIDADG homing endonuclease</fullName>
    </submittedName>
</protein>
<reference evidence="2" key="1">
    <citation type="submission" date="2022-11" db="UniProtKB">
        <authorList>
            <consortium name="WormBaseParasite"/>
        </authorList>
    </citation>
    <scope>IDENTIFICATION</scope>
</reference>
<dbReference type="Gene3D" id="3.40.50.2000">
    <property type="entry name" value="Glycogen Phosphorylase B"/>
    <property type="match status" value="1"/>
</dbReference>
<dbReference type="WBParaSite" id="nRc.2.0.1.t00266-RA">
    <property type="protein sequence ID" value="nRc.2.0.1.t00266-RA"/>
    <property type="gene ID" value="nRc.2.0.1.g00266"/>
</dbReference>
<accession>A0A915HDY4</accession>
<keyword evidence="1" id="KW-1185">Reference proteome</keyword>
<evidence type="ECO:0000313" key="1">
    <source>
        <dbReference type="Proteomes" id="UP000887565"/>
    </source>
</evidence>
<sequence length="86" mass="10119">MAEKLIMKYNLGAADFKSNIRFFVFFSTSEIMLTDHEKRKQISVRGIAQVENVANIKKTFNRHLHFTMIKDRNVATPRDYYFALSN</sequence>
<organism evidence="1 2">
    <name type="scientific">Romanomermis culicivorax</name>
    <name type="common">Nematode worm</name>
    <dbReference type="NCBI Taxonomy" id="13658"/>
    <lineage>
        <taxon>Eukaryota</taxon>
        <taxon>Metazoa</taxon>
        <taxon>Ecdysozoa</taxon>
        <taxon>Nematoda</taxon>
        <taxon>Enoplea</taxon>
        <taxon>Dorylaimia</taxon>
        <taxon>Mermithida</taxon>
        <taxon>Mermithoidea</taxon>
        <taxon>Mermithidae</taxon>
        <taxon>Romanomermis</taxon>
    </lineage>
</organism>
<dbReference type="AlphaFoldDB" id="A0A915HDY4"/>
<name>A0A915HDY4_ROMCU</name>
<evidence type="ECO:0000313" key="2">
    <source>
        <dbReference type="WBParaSite" id="nRc.2.0.1.t00266-RA"/>
    </source>
</evidence>
<dbReference type="Proteomes" id="UP000887565">
    <property type="component" value="Unplaced"/>
</dbReference>
<proteinExistence type="predicted"/>